<dbReference type="Pfam" id="PF00072">
    <property type="entry name" value="Response_reg"/>
    <property type="match status" value="1"/>
</dbReference>
<evidence type="ECO:0000313" key="5">
    <source>
        <dbReference type="Proteomes" id="UP000627292"/>
    </source>
</evidence>
<protein>
    <submittedName>
        <fullName evidence="4">DNA-binding response regulator</fullName>
    </submittedName>
</protein>
<dbReference type="EMBL" id="BMIB01000003">
    <property type="protein sequence ID" value="GGH68867.1"/>
    <property type="molecule type" value="Genomic_DNA"/>
</dbReference>
<evidence type="ECO:0000259" key="3">
    <source>
        <dbReference type="PROSITE" id="PS50930"/>
    </source>
</evidence>
<dbReference type="InterPro" id="IPR001789">
    <property type="entry name" value="Sig_transdc_resp-reg_receiver"/>
</dbReference>
<dbReference type="SMART" id="SM00448">
    <property type="entry name" value="REC"/>
    <property type="match status" value="1"/>
</dbReference>
<dbReference type="Gene3D" id="3.40.50.2300">
    <property type="match status" value="1"/>
</dbReference>
<dbReference type="GO" id="GO:0003677">
    <property type="term" value="F:DNA binding"/>
    <property type="evidence" value="ECO:0007669"/>
    <property type="project" value="UniProtKB-KW"/>
</dbReference>
<dbReference type="InterPro" id="IPR007492">
    <property type="entry name" value="LytTR_DNA-bd_dom"/>
</dbReference>
<gene>
    <name evidence="4" type="ORF">GCM10011379_25580</name>
</gene>
<dbReference type="Proteomes" id="UP000627292">
    <property type="component" value="Unassembled WGS sequence"/>
</dbReference>
<reference evidence="4" key="1">
    <citation type="journal article" date="2014" name="Int. J. Syst. Evol. Microbiol.">
        <title>Complete genome sequence of Corynebacterium casei LMG S-19264T (=DSM 44701T), isolated from a smear-ripened cheese.</title>
        <authorList>
            <consortium name="US DOE Joint Genome Institute (JGI-PGF)"/>
            <person name="Walter F."/>
            <person name="Albersmeier A."/>
            <person name="Kalinowski J."/>
            <person name="Ruckert C."/>
        </authorList>
    </citation>
    <scope>NUCLEOTIDE SEQUENCE</scope>
    <source>
        <strain evidence="4">CGMCC 1.15290</strain>
    </source>
</reference>
<dbReference type="SUPFAM" id="SSF52172">
    <property type="entry name" value="CheY-like"/>
    <property type="match status" value="1"/>
</dbReference>
<keyword evidence="1" id="KW-0597">Phosphoprotein</keyword>
<organism evidence="4 5">
    <name type="scientific">Filimonas zeae</name>
    <dbReference type="NCBI Taxonomy" id="1737353"/>
    <lineage>
        <taxon>Bacteria</taxon>
        <taxon>Pseudomonadati</taxon>
        <taxon>Bacteroidota</taxon>
        <taxon>Chitinophagia</taxon>
        <taxon>Chitinophagales</taxon>
        <taxon>Chitinophagaceae</taxon>
        <taxon>Filimonas</taxon>
    </lineage>
</organism>
<comment type="caution">
    <text evidence="4">The sequence shown here is derived from an EMBL/GenBank/DDBJ whole genome shotgun (WGS) entry which is preliminary data.</text>
</comment>
<dbReference type="RefSeq" id="WP_188952791.1">
    <property type="nucleotide sequence ID" value="NZ_BMIB01000003.1"/>
</dbReference>
<dbReference type="InterPro" id="IPR011006">
    <property type="entry name" value="CheY-like_superfamily"/>
</dbReference>
<keyword evidence="5" id="KW-1185">Reference proteome</keyword>
<dbReference type="PROSITE" id="PS50110">
    <property type="entry name" value="RESPONSE_REGULATORY"/>
    <property type="match status" value="1"/>
</dbReference>
<dbReference type="AlphaFoldDB" id="A0A917MY61"/>
<dbReference type="InterPro" id="IPR046947">
    <property type="entry name" value="LytR-like"/>
</dbReference>
<dbReference type="Pfam" id="PF04397">
    <property type="entry name" value="LytTR"/>
    <property type="match status" value="1"/>
</dbReference>
<feature type="domain" description="Response regulatory" evidence="2">
    <location>
        <begin position="3"/>
        <end position="114"/>
    </location>
</feature>
<dbReference type="GO" id="GO:0000156">
    <property type="term" value="F:phosphorelay response regulator activity"/>
    <property type="evidence" value="ECO:0007669"/>
    <property type="project" value="InterPro"/>
</dbReference>
<sequence length="240" mass="27125">MIKCVIIDDEQLAINVIEMYVKKMPNLQLVGTATNPLVGIELVQQHKADLVFLDIQMDEMGGIDVMKVLGPAVKVVFCTAFSEFAVQSYELDAVDYLMKPVAFSRFVKAVQRVSNVILSQSALIPDAIPDDYIFVKAEQKGKMIKINVDDIDFVEAMGNYVAFQRGRDRILAYLTMKDLEERLPASQFMRVHKSFIVALKSISSVENGELLMHDTQMRVPLSATYKQGFMDRMRSRLMGD</sequence>
<dbReference type="Gene3D" id="2.40.50.1020">
    <property type="entry name" value="LytTr DNA-binding domain"/>
    <property type="match status" value="1"/>
</dbReference>
<proteinExistence type="predicted"/>
<evidence type="ECO:0000259" key="2">
    <source>
        <dbReference type="PROSITE" id="PS50110"/>
    </source>
</evidence>
<evidence type="ECO:0000313" key="4">
    <source>
        <dbReference type="EMBL" id="GGH68867.1"/>
    </source>
</evidence>
<name>A0A917MY61_9BACT</name>
<feature type="domain" description="HTH LytTR-type" evidence="3">
    <location>
        <begin position="135"/>
        <end position="235"/>
    </location>
</feature>
<dbReference type="PANTHER" id="PTHR37299">
    <property type="entry name" value="TRANSCRIPTIONAL REGULATOR-RELATED"/>
    <property type="match status" value="1"/>
</dbReference>
<evidence type="ECO:0000256" key="1">
    <source>
        <dbReference type="PROSITE-ProRule" id="PRU00169"/>
    </source>
</evidence>
<reference evidence="4" key="2">
    <citation type="submission" date="2020-09" db="EMBL/GenBank/DDBJ databases">
        <authorList>
            <person name="Sun Q."/>
            <person name="Zhou Y."/>
        </authorList>
    </citation>
    <scope>NUCLEOTIDE SEQUENCE</scope>
    <source>
        <strain evidence="4">CGMCC 1.15290</strain>
    </source>
</reference>
<accession>A0A917MY61</accession>
<keyword evidence="4" id="KW-0238">DNA-binding</keyword>
<dbReference type="PANTHER" id="PTHR37299:SF1">
    <property type="entry name" value="STAGE 0 SPORULATION PROTEIN A HOMOLOG"/>
    <property type="match status" value="1"/>
</dbReference>
<dbReference type="PROSITE" id="PS50930">
    <property type="entry name" value="HTH_LYTTR"/>
    <property type="match status" value="1"/>
</dbReference>
<dbReference type="SMART" id="SM00850">
    <property type="entry name" value="LytTR"/>
    <property type="match status" value="1"/>
</dbReference>
<feature type="modified residue" description="4-aspartylphosphate" evidence="1">
    <location>
        <position position="54"/>
    </location>
</feature>